<sequence>MIGRVSIRSQNGNIEFNSDRTHFVENSITKSLTSSLKKLNETIQTRGAELKNQLKVNSSSSLTGKAFPNDDATMIKNKPASISVDRKKITKFYIPSEQIDLDEYIYAIKDSNGNDIDKNNVIISVDDVESTSRILEAIEEPCDLRVVFRYEDSITGLVSADVFLSFEKKISNISGSKEDKSLFTIQSASGYTVRTGTVSSIIYAIDKLYSFKEKEGFLPLIACSIRSIFEISQDKLFRTHGFLFPKFKTQLYTPEAKREMQDQLLGNIIHVMLLLKNNPKLLTKVAERLDISYKTFVNSLNIDDFKAAVKYSHVGAHQSTRFLSKPKIESCADTCGLFAVICDVLIHMKKNDINSLGINKVDVADLNNHFRV</sequence>
<evidence type="ECO:0000313" key="2">
    <source>
        <dbReference type="Proteomes" id="UP000258928"/>
    </source>
</evidence>
<dbReference type="AlphaFoldDB" id="A0ABD7PEQ3"/>
<reference evidence="1 2" key="1">
    <citation type="submission" date="2018-08" db="EMBL/GenBank/DDBJ databases">
        <authorList>
            <consortium name="Pathogen Informatics"/>
        </authorList>
    </citation>
    <scope>NUCLEOTIDE SEQUENCE [LARGE SCALE GENOMIC DNA]</scope>
    <source>
        <strain evidence="1 2">EuSCAPE_TR218</strain>
    </source>
</reference>
<organism evidence="1 2">
    <name type="scientific">Klebsiella variicola</name>
    <dbReference type="NCBI Taxonomy" id="244366"/>
    <lineage>
        <taxon>Bacteria</taxon>
        <taxon>Pseudomonadati</taxon>
        <taxon>Pseudomonadota</taxon>
        <taxon>Gammaproteobacteria</taxon>
        <taxon>Enterobacterales</taxon>
        <taxon>Enterobacteriaceae</taxon>
        <taxon>Klebsiella/Raoultella group</taxon>
        <taxon>Klebsiella</taxon>
        <taxon>Klebsiella pneumoniae complex</taxon>
    </lineage>
</organism>
<evidence type="ECO:0000313" key="1">
    <source>
        <dbReference type="EMBL" id="SXF99317.1"/>
    </source>
</evidence>
<comment type="caution">
    <text evidence="1">The sequence shown here is derived from an EMBL/GenBank/DDBJ whole genome shotgun (WGS) entry which is preliminary data.</text>
</comment>
<protein>
    <submittedName>
        <fullName evidence="1">Uncharacterized protein</fullName>
    </submittedName>
</protein>
<proteinExistence type="predicted"/>
<dbReference type="Proteomes" id="UP000258928">
    <property type="component" value="Unassembled WGS sequence"/>
</dbReference>
<name>A0ABD7PEQ3_KLEVA</name>
<dbReference type="EMBL" id="UKAS01000044">
    <property type="protein sequence ID" value="SXF99317.1"/>
    <property type="molecule type" value="Genomic_DNA"/>
</dbReference>
<gene>
    <name evidence="1" type="ORF">SAMEA3729809_05514</name>
</gene>
<accession>A0ABD7PEQ3</accession>